<evidence type="ECO:0000256" key="2">
    <source>
        <dbReference type="ARBA" id="ARBA00005949"/>
    </source>
</evidence>
<evidence type="ECO:0000313" key="9">
    <source>
        <dbReference type="Proteomes" id="UP000826234"/>
    </source>
</evidence>
<evidence type="ECO:0000313" key="8">
    <source>
        <dbReference type="EMBL" id="KAH0626914.1"/>
    </source>
</evidence>
<name>A0ABQ7TBL8_PHRPL</name>
<dbReference type="SMART" id="SM00248">
    <property type="entry name" value="ANK"/>
    <property type="match status" value="5"/>
</dbReference>
<dbReference type="PROSITE" id="PS50088">
    <property type="entry name" value="ANK_REPEAT"/>
    <property type="match status" value="4"/>
</dbReference>
<dbReference type="Gene3D" id="1.25.40.20">
    <property type="entry name" value="Ankyrin repeat-containing domain"/>
    <property type="match status" value="3"/>
</dbReference>
<dbReference type="SUPFAM" id="SSF48403">
    <property type="entry name" value="Ankyrin repeat"/>
    <property type="match status" value="1"/>
</dbReference>
<feature type="repeat" description="ANK" evidence="6">
    <location>
        <begin position="147"/>
        <end position="179"/>
    </location>
</feature>
<dbReference type="Proteomes" id="UP000826234">
    <property type="component" value="Unassembled WGS sequence"/>
</dbReference>
<gene>
    <name evidence="8" type="ORF">JD844_002208</name>
</gene>
<dbReference type="CDD" id="cd03723">
    <property type="entry name" value="SOCS_ASB4_ASB18"/>
    <property type="match status" value="1"/>
</dbReference>
<keyword evidence="9" id="KW-1185">Reference proteome</keyword>
<evidence type="ECO:0000256" key="3">
    <source>
        <dbReference type="ARBA" id="ARBA00022737"/>
    </source>
</evidence>
<comment type="similarity">
    <text evidence="2">Belongs to the ankyrin SOCS box (ASB) family.</text>
</comment>
<comment type="caution">
    <text evidence="8">The sequence shown here is derived from an EMBL/GenBank/DDBJ whole genome shotgun (WGS) entry which is preliminary data.</text>
</comment>
<dbReference type="PROSITE" id="PS50225">
    <property type="entry name" value="SOCS"/>
    <property type="match status" value="1"/>
</dbReference>
<dbReference type="SUPFAM" id="SSF158235">
    <property type="entry name" value="SOCS box-like"/>
    <property type="match status" value="1"/>
</dbReference>
<dbReference type="PRINTS" id="PR01415">
    <property type="entry name" value="ANKYRIN"/>
</dbReference>
<feature type="repeat" description="ANK" evidence="6">
    <location>
        <begin position="286"/>
        <end position="318"/>
    </location>
</feature>
<dbReference type="PANTHER" id="PTHR24136">
    <property type="entry name" value="SOWAH (DROSOPHILA) HOMOLOG"/>
    <property type="match status" value="1"/>
</dbReference>
<evidence type="ECO:0000259" key="7">
    <source>
        <dbReference type="PROSITE" id="PS50225"/>
    </source>
</evidence>
<dbReference type="InterPro" id="IPR036770">
    <property type="entry name" value="Ankyrin_rpt-contain_sf"/>
</dbReference>
<feature type="domain" description="SOCS box" evidence="7">
    <location>
        <begin position="393"/>
        <end position="431"/>
    </location>
</feature>
<sequence>MSKETFVFTSSTLRSLRLQREMLEWEDRRRAAYRQSASRRYQPVSRSLLSLPSPTRRPQYCRDPAVHNALYTGDLARVRSIFKDEATANLIVETLSEELVWSAELGLWVLTPQKKHTSPLCITAARGYRDCVKHLLLQGAEVDAVVGGKAALHYSCANHRAECTRLLLSYSANPNIISEEGLAPLHLCTSQETLPYLLLEYGALVNQNTRDRRASPLHVAAKHGLDDHVKLYLCYGANIGHRNREGETALNAACASADRPEEAGRYYRVVKRLLESGADVQVAGRKNHTPLHNACSNCHFRIVELLLQHGAEVNVSNCAGYTPVDCAVQAVEDYLEGEPERMLKFCALSPRTMEVILNSYDRILSCDSWVESVSPEVWQEHQVFYDSALGLVNQPRTLQHLARCAVRKQLGTRCHQGIAQLKLPSSLHDYLHLPFEGYLK</sequence>
<dbReference type="PROSITE" id="PS50297">
    <property type="entry name" value="ANK_REP_REGION"/>
    <property type="match status" value="2"/>
</dbReference>
<keyword evidence="3" id="KW-0677">Repeat</keyword>
<protein>
    <recommendedName>
        <fullName evidence="7">SOCS box domain-containing protein</fullName>
    </recommendedName>
</protein>
<dbReference type="InterPro" id="IPR051573">
    <property type="entry name" value="Ankyrin-SOCS_box_domain"/>
</dbReference>
<dbReference type="Pfam" id="PF12796">
    <property type="entry name" value="Ank_2"/>
    <property type="match status" value="2"/>
</dbReference>
<feature type="repeat" description="ANK" evidence="6">
    <location>
        <begin position="245"/>
        <end position="285"/>
    </location>
</feature>
<evidence type="ECO:0000256" key="1">
    <source>
        <dbReference type="ARBA" id="ARBA00004906"/>
    </source>
</evidence>
<feature type="repeat" description="ANK" evidence="6">
    <location>
        <begin position="212"/>
        <end position="244"/>
    </location>
</feature>
<dbReference type="PANTHER" id="PTHR24136:SF18">
    <property type="entry name" value="ANKYRIN REPEAT AND SOCS BOX PROTEIN 5"/>
    <property type="match status" value="1"/>
</dbReference>
<dbReference type="SMART" id="SM00969">
    <property type="entry name" value="SOCS_box"/>
    <property type="match status" value="1"/>
</dbReference>
<evidence type="ECO:0000256" key="6">
    <source>
        <dbReference type="PROSITE-ProRule" id="PRU00023"/>
    </source>
</evidence>
<accession>A0ABQ7TBL8</accession>
<keyword evidence="5 6" id="KW-0040">ANK repeat</keyword>
<dbReference type="Pfam" id="PF07525">
    <property type="entry name" value="SOCS_box"/>
    <property type="match status" value="1"/>
</dbReference>
<dbReference type="EMBL" id="JAIPUX010000521">
    <property type="protein sequence ID" value="KAH0626914.1"/>
    <property type="molecule type" value="Genomic_DNA"/>
</dbReference>
<dbReference type="Gene3D" id="1.10.750.20">
    <property type="entry name" value="SOCS box"/>
    <property type="match status" value="1"/>
</dbReference>
<proteinExistence type="inferred from homology"/>
<comment type="pathway">
    <text evidence="1">Protein modification; protein ubiquitination.</text>
</comment>
<organism evidence="8 9">
    <name type="scientific">Phrynosoma platyrhinos</name>
    <name type="common">Desert horned lizard</name>
    <dbReference type="NCBI Taxonomy" id="52577"/>
    <lineage>
        <taxon>Eukaryota</taxon>
        <taxon>Metazoa</taxon>
        <taxon>Chordata</taxon>
        <taxon>Craniata</taxon>
        <taxon>Vertebrata</taxon>
        <taxon>Euteleostomi</taxon>
        <taxon>Lepidosauria</taxon>
        <taxon>Squamata</taxon>
        <taxon>Bifurcata</taxon>
        <taxon>Unidentata</taxon>
        <taxon>Episquamata</taxon>
        <taxon>Toxicofera</taxon>
        <taxon>Iguania</taxon>
        <taxon>Phrynosomatidae</taxon>
        <taxon>Phrynosomatinae</taxon>
        <taxon>Phrynosoma</taxon>
    </lineage>
</organism>
<evidence type="ECO:0000256" key="4">
    <source>
        <dbReference type="ARBA" id="ARBA00022786"/>
    </source>
</evidence>
<dbReference type="InterPro" id="IPR002110">
    <property type="entry name" value="Ankyrin_rpt"/>
</dbReference>
<dbReference type="InterPro" id="IPR001496">
    <property type="entry name" value="SOCS_box"/>
</dbReference>
<keyword evidence="4" id="KW-0833">Ubl conjugation pathway</keyword>
<dbReference type="InterPro" id="IPR036036">
    <property type="entry name" value="SOCS_box-like_dom_sf"/>
</dbReference>
<evidence type="ECO:0000256" key="5">
    <source>
        <dbReference type="ARBA" id="ARBA00023043"/>
    </source>
</evidence>
<reference evidence="8 9" key="1">
    <citation type="journal article" date="2022" name="Gigascience">
        <title>A chromosome-level genome assembly and annotation of the desert horned lizard, Phrynosoma platyrhinos, provides insight into chromosomal rearrangements among reptiles.</title>
        <authorList>
            <person name="Koochekian N."/>
            <person name="Ascanio A."/>
            <person name="Farleigh K."/>
            <person name="Card D.C."/>
            <person name="Schield D.R."/>
            <person name="Castoe T.A."/>
            <person name="Jezkova T."/>
        </authorList>
    </citation>
    <scope>NUCLEOTIDE SEQUENCE [LARGE SCALE GENOMIC DNA]</scope>
    <source>
        <strain evidence="8">NK-2021</strain>
    </source>
</reference>